<dbReference type="Proteomes" id="UP001205890">
    <property type="component" value="Unassembled WGS sequence"/>
</dbReference>
<dbReference type="EMBL" id="JANCLU010000001">
    <property type="protein sequence ID" value="MCP8936919.1"/>
    <property type="molecule type" value="Genomic_DNA"/>
</dbReference>
<organism evidence="3 4">
    <name type="scientific">Alsobacter ponti</name>
    <dbReference type="NCBI Taxonomy" id="2962936"/>
    <lineage>
        <taxon>Bacteria</taxon>
        <taxon>Pseudomonadati</taxon>
        <taxon>Pseudomonadota</taxon>
        <taxon>Alphaproteobacteria</taxon>
        <taxon>Hyphomicrobiales</taxon>
        <taxon>Alsobacteraceae</taxon>
        <taxon>Alsobacter</taxon>
    </lineage>
</organism>
<feature type="chain" id="PRO_5047332577" evidence="1">
    <location>
        <begin position="27"/>
        <end position="735"/>
    </location>
</feature>
<proteinExistence type="predicted"/>
<comment type="caution">
    <text evidence="3">The sequence shown here is derived from an EMBL/GenBank/DDBJ whole genome shotgun (WGS) entry which is preliminary data.</text>
</comment>
<feature type="signal peptide" evidence="1">
    <location>
        <begin position="1"/>
        <end position="26"/>
    </location>
</feature>
<dbReference type="RefSeq" id="WP_254737303.1">
    <property type="nucleotide sequence ID" value="NZ_JANCLU010000001.1"/>
</dbReference>
<evidence type="ECO:0000259" key="2">
    <source>
        <dbReference type="Pfam" id="PF19878"/>
    </source>
</evidence>
<sequence>MRTGRIQFAATVAFALATLGAQVALAQTKLKIDVLSSRPELVTGGDALVRVTGGDAAPSVAVDGRDVSASFKADPKGGWVGLVTGLKDGDNKLTVKGAGGEQALTLTNYKVNGPLFAGPQQEPFVCENETFGLDPATDASCAAPAKVSYYYRNKGGEWKPFDPNGQRPSDIGTTKTTEGKEVPLIVRQEKGVINRSAYLINILHDPAAGAPPAPGAASTASGWNGKLVYSFGGGVQANYHMGRSLGMMTGTDNKYFIEDLGGGLYDYFVTRGYAVATGSLNVMGTNNDDVKSAETMAKVKEHFVEEFGAPAFTIGHGASGGSMQQHLIANNYPGLLDGIMPARNYPDTISFLQPLYDCELLQNVFKSSSQKYSREQMDAISGKYWGYCVSNGTRYPNARAENCDASVKDVIANDPKVKALGVRCTYQDNLVNVFGKDPKTGFARNPFDNVGVQYGLVALNEGKITFDQFLDVNQRVGGLDINGKVQPQRMVGDTEALRRAYETGRITGTGALANVPMVDIRSYVDGDPLGLGDPNVDVHDGYHSAVMRARLQKYLGSAANHVMLTAASLGRVQLDTRTGGSPLITVSGDGLAAIDKWLTAVANDKSDQPLAKKVAAHRPADLVDACFPTKQGALVGAIEKITDMEKCKTLFKFSGDARLAAGAPATDDVFKCQLKPVDAKDYKTAPNEEQLAQLRKTFPDGVCDYTKPGVAQVKTGGTWAFFTGDGQYKFLDKTP</sequence>
<keyword evidence="4" id="KW-1185">Reference proteome</keyword>
<evidence type="ECO:0000313" key="3">
    <source>
        <dbReference type="EMBL" id="MCP8936919.1"/>
    </source>
</evidence>
<evidence type="ECO:0000313" key="4">
    <source>
        <dbReference type="Proteomes" id="UP001205890"/>
    </source>
</evidence>
<reference evidence="3 4" key="1">
    <citation type="submission" date="2022-07" db="EMBL/GenBank/DDBJ databases">
        <authorList>
            <person name="Li W.-J."/>
            <person name="Deng Q.-Q."/>
        </authorList>
    </citation>
    <scope>NUCLEOTIDE SEQUENCE [LARGE SCALE GENOMIC DNA]</scope>
    <source>
        <strain evidence="3 4">SYSU M60028</strain>
    </source>
</reference>
<protein>
    <submittedName>
        <fullName evidence="3">DUF6351 family protein</fullName>
    </submittedName>
</protein>
<feature type="domain" description="DUF6351" evidence="2">
    <location>
        <begin position="32"/>
        <end position="713"/>
    </location>
</feature>
<keyword evidence="1" id="KW-0732">Signal</keyword>
<evidence type="ECO:0000256" key="1">
    <source>
        <dbReference type="SAM" id="SignalP"/>
    </source>
</evidence>
<dbReference type="InterPro" id="IPR045556">
    <property type="entry name" value="DUF6351"/>
</dbReference>
<gene>
    <name evidence="3" type="ORF">NK718_00175</name>
</gene>
<dbReference type="Pfam" id="PF19878">
    <property type="entry name" value="DUF6351"/>
    <property type="match status" value="1"/>
</dbReference>
<name>A0ABT1L6B4_9HYPH</name>
<accession>A0ABT1L6B4</accession>